<keyword evidence="7 13" id="KW-0378">Hydrolase</keyword>
<dbReference type="GO" id="GO:0004721">
    <property type="term" value="F:phosphoprotein phosphatase activity"/>
    <property type="evidence" value="ECO:0007669"/>
    <property type="project" value="UniProtKB-KW"/>
</dbReference>
<dbReference type="Pfam" id="PF00481">
    <property type="entry name" value="PP2C"/>
    <property type="match status" value="1"/>
</dbReference>
<dbReference type="GO" id="GO:0006606">
    <property type="term" value="P:protein import into nucleus"/>
    <property type="evidence" value="ECO:0007669"/>
    <property type="project" value="InterPro"/>
</dbReference>
<dbReference type="STRING" id="183478.A0A364MZ56"/>
<keyword evidence="3" id="KW-0813">Transport</keyword>
<dbReference type="Pfam" id="PF13513">
    <property type="entry name" value="HEAT_EZ"/>
    <property type="match status" value="1"/>
</dbReference>
<dbReference type="InterPro" id="IPR016024">
    <property type="entry name" value="ARM-type_fold"/>
</dbReference>
<evidence type="ECO:0000313" key="18">
    <source>
        <dbReference type="EMBL" id="RAR07783.1"/>
    </source>
</evidence>
<dbReference type="CDD" id="cd00143">
    <property type="entry name" value="PP2Cc"/>
    <property type="match status" value="1"/>
</dbReference>
<dbReference type="SUPFAM" id="SSF81606">
    <property type="entry name" value="PP2C-like"/>
    <property type="match status" value="1"/>
</dbReference>
<evidence type="ECO:0000259" key="16">
    <source>
        <dbReference type="PROSITE" id="PS50166"/>
    </source>
</evidence>
<evidence type="ECO:0000256" key="13">
    <source>
        <dbReference type="RuleBase" id="RU003465"/>
    </source>
</evidence>
<dbReference type="PANTHER" id="PTHR10527">
    <property type="entry name" value="IMPORTIN BETA"/>
    <property type="match status" value="1"/>
</dbReference>
<dbReference type="GO" id="GO:0005634">
    <property type="term" value="C:nucleus"/>
    <property type="evidence" value="ECO:0007669"/>
    <property type="project" value="UniProtKB-ARBA"/>
</dbReference>
<dbReference type="Pfam" id="PF20684">
    <property type="entry name" value="Fung_rhodopsin"/>
    <property type="match status" value="1"/>
</dbReference>
<evidence type="ECO:0000259" key="17">
    <source>
        <dbReference type="PROSITE" id="PS51746"/>
    </source>
</evidence>
<evidence type="ECO:0000256" key="9">
    <source>
        <dbReference type="ARBA" id="ARBA00022927"/>
    </source>
</evidence>
<dbReference type="InterPro" id="IPR049326">
    <property type="entry name" value="Rhodopsin_dom_fungi"/>
</dbReference>
<feature type="transmembrane region" description="Helical" evidence="15">
    <location>
        <begin position="15"/>
        <end position="37"/>
    </location>
</feature>
<gene>
    <name evidence="18" type="ORF">DDE83_006351</name>
</gene>
<feature type="region of interest" description="Disordered" evidence="14">
    <location>
        <begin position="549"/>
        <end position="631"/>
    </location>
</feature>
<reference evidence="19" key="1">
    <citation type="submission" date="2018-05" db="EMBL/GenBank/DDBJ databases">
        <title>Draft genome sequence of Stemphylium lycopersici strain CIDEFI 213.</title>
        <authorList>
            <person name="Medina R."/>
            <person name="Franco M.E.E."/>
            <person name="Lucentini C.G."/>
            <person name="Saparrat M.C.N."/>
            <person name="Balatti P.A."/>
        </authorList>
    </citation>
    <scope>NUCLEOTIDE SEQUENCE [LARGE SCALE GENOMIC DNA]</scope>
    <source>
        <strain evidence="19">CIDEFI 213</strain>
    </source>
</reference>
<dbReference type="InterPro" id="IPR000222">
    <property type="entry name" value="PP2C_BS"/>
</dbReference>
<feature type="compositionally biased region" description="Basic and acidic residues" evidence="14">
    <location>
        <begin position="414"/>
        <end position="428"/>
    </location>
</feature>
<sequence length="1802" mass="198430">MASAKLQELELLGSITFYLIITLLVLSYVTVGLRLWVRYRLTRSPGWDDAAMVATLLLFSSYCAFVLAITIRTMNRKFLDKDNIHVTLIFIQLSEVFYILTTTFLKVSLGLFFLRVLTKRWQKIIFHVILAVSATYGLFYVFIVLFQCGNPVHLADNLLNPSATHCLPEALRLTTGYTYGIINVIADWTFVLIPISVLVDSELDRRSKISVSIVMGLGAVGSVSSILRMVYLDGLSLSTMNGLSPESVKATIWATAEPGTGIIAASIAILRPLFRKIASDVRTKASSFSQSRKASLPEDSIALRTQDSVAQAMDNKKTSMHSVRSEYENDPWSPTIVATADLQRMIVVKGRMSPAPRSPVRRQDGMLPSASYLPSWIVWSARQRRCFHEYFITHIPSTSLHPDSRPPPSLQHRLPRDKSTPYDAEKSSRSPAAVVGTSREMTVVRIPLKSAKHHFGVSLSRGTRPYNEDAYQAGTIDLPAFAKRRPMSLSRKGQSADSDVTPEVGASGDPQVFYFGVFDGHGGAECSGFLREQLHDYLEQATKQFELKSSLSRDRAEIDSGSPKAKGEASSGDQRKRDKESLEAIETHTPPGTEAMKPPQPGTKDKLPTAGSKSTQGAIAGVPSVRQSESVRKAEELEQQLVKQWKELVGGYFRRFKPEYFSMSAGGRGHPAEKEEIEKRHTSTGSIAENVKEGIGIETVLEYAFLKADYDFVAAQVGKKEEDPVRADKALNDDDILGQPSRTTATRIGGENRFKGGSTCSVALISTPTPSPFWHPSSPSSLITAHVGDTRILLCNTATGQAVPLTSNHHPSLPEEATRLRRFAASFVTDSFGEERMSGLANTRSFGDMASKRVGVSAEPEIRRIELSPAEYSFLILCSDGVSGHLSDQEIVDIVKEAKTPEQAARDVIPLFESSEAHPSAIMDINQVLEGTYAADASIRNSAEQQLQQAADSNFPQYLTVLGGELANEQAAPQIRQAAALALKNAFTAREYARLRQVQERWLNLDTQIKTEVKAMALRTLATQNKGVGSAAAQFIASVAAIEIPRNQWPELMTTLVENVGQGSDSQKQSSLTTIGFVCDTDDVELRDALAHHSNAILTAVVQGARKEEANNDVRVAAINALSDSIEFVRSNFDNEGERNYIMQVICEATQADDTRIQQGSYGCLNRIMGLYYDKMRFYMEKALFGLTIQGMKSDEEDVAKLAVEFWCTVCEEEIAIEDDNTQAQAEGSTELREYFNFARVATQEVVPVLLELLAKQDEDADDNEYNTSRAAYQCLQLWAQCVGSGVMPPVLAFIEKFIRSEDWHYRDASVSAFGAIMEGPEESVLDPIVKQALPTLIGMMDDQNIHVKDSAAYALGRICEAVPSALDAQQHLPPLIGALFNGLASNPKMAASCCWSLMNLADRFAGEPGCQTNPLSPHFAQSVQSLLQVTERGDADNTLRTAAYEVLNSFVNNAAGDSVPLVNELANVILERLEKSMALQAQVVNVEDKLTLEEMQTSLASVIMAIIQRMETDIAPQSDRIMQALLSLLSSLPPKSSVPDTVFAAIGSIATALEDDFQKYMEAFSPFLYNALNNQEEPALCSMAIGLVADITRSLGENVQPYCDAFMNSLLNNLRSPALGNQLKPAILQCFGDIAHAIHGAFETYLPVVAQVLQQAGQVTITTEGNYEMIDYITSLREGIMDSWDGCIVAMKSSNKTQLIVPYMDSIFDLLRTIQQDSNRTEALLRSSCGVIGDLADAFPAGDFREYFRHDFLTAMARETRANTDFSTRTRDTARWAREQIKRQIGTSLQNNPYLRPARLY</sequence>
<proteinExistence type="inferred from homology"/>
<feature type="transmembrane region" description="Helical" evidence="15">
    <location>
        <begin position="49"/>
        <end position="71"/>
    </location>
</feature>
<evidence type="ECO:0000256" key="6">
    <source>
        <dbReference type="ARBA" id="ARBA00022737"/>
    </source>
</evidence>
<evidence type="ECO:0000256" key="3">
    <source>
        <dbReference type="ARBA" id="ARBA00022448"/>
    </source>
</evidence>
<evidence type="ECO:0000313" key="19">
    <source>
        <dbReference type="Proteomes" id="UP000249619"/>
    </source>
</evidence>
<evidence type="ECO:0000256" key="5">
    <source>
        <dbReference type="ARBA" id="ARBA00022723"/>
    </source>
</evidence>
<dbReference type="InterPro" id="IPR058584">
    <property type="entry name" value="IMB1_TNPO1-like_TPR"/>
</dbReference>
<comment type="similarity">
    <text evidence="13">Belongs to the PP2C family.</text>
</comment>
<dbReference type="Gene3D" id="3.60.40.10">
    <property type="entry name" value="PPM-type phosphatase domain"/>
    <property type="match status" value="2"/>
</dbReference>
<dbReference type="Pfam" id="PF03810">
    <property type="entry name" value="IBN_N"/>
    <property type="match status" value="1"/>
</dbReference>
<feature type="domain" description="PPM-type phosphatase" evidence="17">
    <location>
        <begin position="454"/>
        <end position="1046"/>
    </location>
</feature>
<dbReference type="SMART" id="SM00913">
    <property type="entry name" value="IBN_N"/>
    <property type="match status" value="1"/>
</dbReference>
<evidence type="ECO:0000256" key="2">
    <source>
        <dbReference type="ARBA" id="ARBA00010907"/>
    </source>
</evidence>
<dbReference type="PROSITE" id="PS01032">
    <property type="entry name" value="PPM_1"/>
    <property type="match status" value="1"/>
</dbReference>
<keyword evidence="5" id="KW-0479">Metal-binding</keyword>
<keyword evidence="6" id="KW-0677">Repeat</keyword>
<feature type="transmembrane region" description="Helical" evidence="15">
    <location>
        <begin position="177"/>
        <end position="199"/>
    </location>
</feature>
<dbReference type="PROSITE" id="PS50166">
    <property type="entry name" value="IMPORTIN_B_NT"/>
    <property type="match status" value="1"/>
</dbReference>
<evidence type="ECO:0000256" key="14">
    <source>
        <dbReference type="SAM" id="MobiDB-lite"/>
    </source>
</evidence>
<feature type="transmembrane region" description="Helical" evidence="15">
    <location>
        <begin position="96"/>
        <end position="117"/>
    </location>
</feature>
<dbReference type="InterPro" id="IPR011989">
    <property type="entry name" value="ARM-like"/>
</dbReference>
<dbReference type="SUPFAM" id="SSF48371">
    <property type="entry name" value="ARM repeat"/>
    <property type="match status" value="1"/>
</dbReference>
<dbReference type="GO" id="GO:0005737">
    <property type="term" value="C:cytoplasm"/>
    <property type="evidence" value="ECO:0007669"/>
    <property type="project" value="UniProtKB-SubCell"/>
</dbReference>
<dbReference type="Pfam" id="PF25574">
    <property type="entry name" value="TPR_IMB1"/>
    <property type="match status" value="1"/>
</dbReference>
<feature type="repeat" description="HEAT" evidence="12">
    <location>
        <begin position="1333"/>
        <end position="1371"/>
    </location>
</feature>
<keyword evidence="9" id="KW-0653">Protein transport</keyword>
<evidence type="ECO:0000256" key="4">
    <source>
        <dbReference type="ARBA" id="ARBA00022490"/>
    </source>
</evidence>
<evidence type="ECO:0000256" key="1">
    <source>
        <dbReference type="ARBA" id="ARBA00004496"/>
    </source>
</evidence>
<feature type="compositionally biased region" description="Basic and acidic residues" evidence="14">
    <location>
        <begin position="573"/>
        <end position="586"/>
    </location>
</feature>
<dbReference type="InterPro" id="IPR001932">
    <property type="entry name" value="PPM-type_phosphatase-like_dom"/>
</dbReference>
<keyword evidence="15" id="KW-0812">Transmembrane</keyword>
<evidence type="ECO:0000256" key="8">
    <source>
        <dbReference type="ARBA" id="ARBA00022912"/>
    </source>
</evidence>
<name>A0A364MZ56_STELY</name>
<dbReference type="FunFam" id="3.60.40.10:FF:000133">
    <property type="entry name" value="Protein serine/threonine phosphatase 2C"/>
    <property type="match status" value="1"/>
</dbReference>
<accession>A0A364MZ56</accession>
<dbReference type="GO" id="GO:0046872">
    <property type="term" value="F:metal ion binding"/>
    <property type="evidence" value="ECO:0007669"/>
    <property type="project" value="UniProtKB-KW"/>
</dbReference>
<feature type="transmembrane region" description="Helical" evidence="15">
    <location>
        <begin position="124"/>
        <end position="146"/>
    </location>
</feature>
<feature type="region of interest" description="Disordered" evidence="14">
    <location>
        <begin position="397"/>
        <end position="436"/>
    </location>
</feature>
<dbReference type="Proteomes" id="UP000249619">
    <property type="component" value="Unassembled WGS sequence"/>
</dbReference>
<dbReference type="InterPro" id="IPR001494">
    <property type="entry name" value="Importin-beta_N"/>
</dbReference>
<evidence type="ECO:0000256" key="12">
    <source>
        <dbReference type="PROSITE-ProRule" id="PRU00103"/>
    </source>
</evidence>
<dbReference type="GO" id="GO:0031267">
    <property type="term" value="F:small GTPase binding"/>
    <property type="evidence" value="ECO:0007669"/>
    <property type="project" value="InterPro"/>
</dbReference>
<comment type="caution">
    <text evidence="18">The sequence shown here is derived from an EMBL/GenBank/DDBJ whole genome shotgun (WGS) entry which is preliminary data.</text>
</comment>
<dbReference type="FunFam" id="1.25.10.10:FF:000027">
    <property type="entry name" value="Importin subunit beta-1"/>
    <property type="match status" value="1"/>
</dbReference>
<protein>
    <recommendedName>
        <fullName evidence="10">Importin-95</fullName>
    </recommendedName>
    <alternativeName>
        <fullName evidence="11">Karyopherin-95</fullName>
    </alternativeName>
</protein>
<dbReference type="EMBL" id="QGDH01000096">
    <property type="protein sequence ID" value="RAR07783.1"/>
    <property type="molecule type" value="Genomic_DNA"/>
</dbReference>
<comment type="subcellular location">
    <subcellularLocation>
        <location evidence="1">Cytoplasm</location>
    </subcellularLocation>
</comment>
<keyword evidence="8 13" id="KW-0904">Protein phosphatase</keyword>
<evidence type="ECO:0000256" key="7">
    <source>
        <dbReference type="ARBA" id="ARBA00022801"/>
    </source>
</evidence>
<dbReference type="PROSITE" id="PS50077">
    <property type="entry name" value="HEAT_REPEAT"/>
    <property type="match status" value="1"/>
</dbReference>
<evidence type="ECO:0000256" key="11">
    <source>
        <dbReference type="ARBA" id="ARBA00083566"/>
    </source>
</evidence>
<keyword evidence="4" id="KW-0963">Cytoplasm</keyword>
<dbReference type="SMART" id="SM00332">
    <property type="entry name" value="PP2Cc"/>
    <property type="match status" value="1"/>
</dbReference>
<keyword evidence="15" id="KW-0472">Membrane</keyword>
<dbReference type="InterPro" id="IPR021133">
    <property type="entry name" value="HEAT_type_2"/>
</dbReference>
<evidence type="ECO:0000256" key="15">
    <source>
        <dbReference type="SAM" id="Phobius"/>
    </source>
</evidence>
<keyword evidence="19" id="KW-1185">Reference proteome</keyword>
<dbReference type="Gene3D" id="1.25.10.10">
    <property type="entry name" value="Leucine-rich Repeat Variant"/>
    <property type="match status" value="1"/>
</dbReference>
<comment type="similarity">
    <text evidence="2">Belongs to the importin beta family. Importin beta-1 subfamily.</text>
</comment>
<keyword evidence="15" id="KW-1133">Transmembrane helix</keyword>
<dbReference type="InterPro" id="IPR036457">
    <property type="entry name" value="PPM-type-like_dom_sf"/>
</dbReference>
<dbReference type="PROSITE" id="PS51746">
    <property type="entry name" value="PPM_2"/>
    <property type="match status" value="1"/>
</dbReference>
<feature type="domain" description="Importin N-terminal" evidence="16">
    <location>
        <begin position="943"/>
        <end position="1023"/>
    </location>
</feature>
<organism evidence="18 19">
    <name type="scientific">Stemphylium lycopersici</name>
    <name type="common">Tomato gray leaf spot disease fungus</name>
    <name type="synonym">Thyrospora lycopersici</name>
    <dbReference type="NCBI Taxonomy" id="183478"/>
    <lineage>
        <taxon>Eukaryota</taxon>
        <taxon>Fungi</taxon>
        <taxon>Dikarya</taxon>
        <taxon>Ascomycota</taxon>
        <taxon>Pezizomycotina</taxon>
        <taxon>Dothideomycetes</taxon>
        <taxon>Pleosporomycetidae</taxon>
        <taxon>Pleosporales</taxon>
        <taxon>Pleosporineae</taxon>
        <taxon>Pleosporaceae</taxon>
        <taxon>Stemphylium</taxon>
    </lineage>
</organism>
<feature type="transmembrane region" description="Helical" evidence="15">
    <location>
        <begin position="211"/>
        <end position="231"/>
    </location>
</feature>
<evidence type="ECO:0000256" key="10">
    <source>
        <dbReference type="ARBA" id="ARBA00079884"/>
    </source>
</evidence>
<dbReference type="InterPro" id="IPR040122">
    <property type="entry name" value="Importin_beta"/>
</dbReference>